<proteinExistence type="predicted"/>
<reference evidence="7" key="1">
    <citation type="journal article" date="2019" name="Int. J. Syst. Evol. Microbiol.">
        <title>The Global Catalogue of Microorganisms (GCM) 10K type strain sequencing project: providing services to taxonomists for standard genome sequencing and annotation.</title>
        <authorList>
            <consortium name="The Broad Institute Genomics Platform"/>
            <consortium name="The Broad Institute Genome Sequencing Center for Infectious Disease"/>
            <person name="Wu L."/>
            <person name="Ma J."/>
        </authorList>
    </citation>
    <scope>NUCLEOTIDE SEQUENCE [LARGE SCALE GENOMIC DNA]</scope>
    <source>
        <strain evidence="7">CCUG 54822</strain>
    </source>
</reference>
<evidence type="ECO:0000256" key="2">
    <source>
        <dbReference type="ARBA" id="ARBA00023015"/>
    </source>
</evidence>
<dbReference type="SUPFAM" id="SSF53822">
    <property type="entry name" value="Periplasmic binding protein-like I"/>
    <property type="match status" value="1"/>
</dbReference>
<dbReference type="CDD" id="cd19977">
    <property type="entry name" value="PBP1_EndR-like"/>
    <property type="match status" value="1"/>
</dbReference>
<dbReference type="PANTHER" id="PTHR30146:SF148">
    <property type="entry name" value="HTH-TYPE TRANSCRIPTIONAL REPRESSOR PURR-RELATED"/>
    <property type="match status" value="1"/>
</dbReference>
<keyword evidence="2" id="KW-0805">Transcription regulation</keyword>
<evidence type="ECO:0000313" key="6">
    <source>
        <dbReference type="EMBL" id="MFD1363347.1"/>
    </source>
</evidence>
<dbReference type="PANTHER" id="PTHR30146">
    <property type="entry name" value="LACI-RELATED TRANSCRIPTIONAL REPRESSOR"/>
    <property type="match status" value="1"/>
</dbReference>
<evidence type="ECO:0000313" key="7">
    <source>
        <dbReference type="Proteomes" id="UP001597178"/>
    </source>
</evidence>
<comment type="caution">
    <text evidence="6">The sequence shown here is derived from an EMBL/GenBank/DDBJ whole genome shotgun (WGS) entry which is preliminary data.</text>
</comment>
<dbReference type="SMART" id="SM00354">
    <property type="entry name" value="HTH_LACI"/>
    <property type="match status" value="1"/>
</dbReference>
<dbReference type="GO" id="GO:0003677">
    <property type="term" value="F:DNA binding"/>
    <property type="evidence" value="ECO:0007669"/>
    <property type="project" value="UniProtKB-KW"/>
</dbReference>
<accession>A0ABW3ZZZ7</accession>
<organism evidence="6 7">
    <name type="scientific">Lentibacillus salinarum</name>
    <dbReference type="NCBI Taxonomy" id="446820"/>
    <lineage>
        <taxon>Bacteria</taxon>
        <taxon>Bacillati</taxon>
        <taxon>Bacillota</taxon>
        <taxon>Bacilli</taxon>
        <taxon>Bacillales</taxon>
        <taxon>Bacillaceae</taxon>
        <taxon>Lentibacillus</taxon>
    </lineage>
</organism>
<protein>
    <submittedName>
        <fullName evidence="6">LacI family DNA-binding transcriptional regulator</fullName>
    </submittedName>
</protein>
<keyword evidence="1" id="KW-0678">Repressor</keyword>
<keyword evidence="3 6" id="KW-0238">DNA-binding</keyword>
<dbReference type="Pfam" id="PF00356">
    <property type="entry name" value="LacI"/>
    <property type="match status" value="1"/>
</dbReference>
<dbReference type="Proteomes" id="UP001597178">
    <property type="component" value="Unassembled WGS sequence"/>
</dbReference>
<dbReference type="InterPro" id="IPR010982">
    <property type="entry name" value="Lambda_DNA-bd_dom_sf"/>
</dbReference>
<feature type="domain" description="HTH lacI-type" evidence="5">
    <location>
        <begin position="4"/>
        <end position="59"/>
    </location>
</feature>
<dbReference type="Gene3D" id="3.40.50.2300">
    <property type="match status" value="2"/>
</dbReference>
<keyword evidence="4" id="KW-0804">Transcription</keyword>
<evidence type="ECO:0000256" key="1">
    <source>
        <dbReference type="ARBA" id="ARBA00022491"/>
    </source>
</evidence>
<evidence type="ECO:0000259" key="5">
    <source>
        <dbReference type="PROSITE" id="PS50932"/>
    </source>
</evidence>
<dbReference type="InterPro" id="IPR046335">
    <property type="entry name" value="LacI/GalR-like_sensor"/>
</dbReference>
<keyword evidence="7" id="KW-1185">Reference proteome</keyword>
<gene>
    <name evidence="6" type="ORF">ACFQ4A_17195</name>
</gene>
<dbReference type="Pfam" id="PF13377">
    <property type="entry name" value="Peripla_BP_3"/>
    <property type="match status" value="1"/>
</dbReference>
<dbReference type="PROSITE" id="PS50932">
    <property type="entry name" value="HTH_LACI_2"/>
    <property type="match status" value="1"/>
</dbReference>
<dbReference type="InterPro" id="IPR000843">
    <property type="entry name" value="HTH_LacI"/>
</dbReference>
<evidence type="ECO:0000256" key="4">
    <source>
        <dbReference type="ARBA" id="ARBA00023163"/>
    </source>
</evidence>
<sequence length="334" mass="37510">MKKVTMLDVANHAGVSKSTVSQYLNKRYDYMAVETKSKIEEAIDELQYQPNIIARSLKVKSTKTIGVIVANILHEFSTQIIRAIEDVCHELGFHIIVCNADENPVKEEKYINMLYAKQVDGIIIFPTGENIDLYKQLQSSKFPIVFMDRLVPEINIASILLDNENASAVAVEEFITNGYSRIGIVTTSAFKNVTPRLERISGYKKAMQKYDLSMVSDYIRSVESDSIQLELKKMLSLPEPPQAILAGNDLALIEILKFVKKAKLSIPGDISVIGIDDVSFADLYNPPLTTIKQPTFEMGKMAAELLLNKIDGADNVLPKNIYRFRPKLIRRSSC</sequence>
<dbReference type="InterPro" id="IPR028082">
    <property type="entry name" value="Peripla_BP_I"/>
</dbReference>
<dbReference type="Gene3D" id="1.10.260.40">
    <property type="entry name" value="lambda repressor-like DNA-binding domains"/>
    <property type="match status" value="1"/>
</dbReference>
<dbReference type="RefSeq" id="WP_382402600.1">
    <property type="nucleotide sequence ID" value="NZ_JBHTNH010000055.1"/>
</dbReference>
<dbReference type="CDD" id="cd01392">
    <property type="entry name" value="HTH_LacI"/>
    <property type="match status" value="1"/>
</dbReference>
<dbReference type="EMBL" id="JBHTNH010000055">
    <property type="protein sequence ID" value="MFD1363347.1"/>
    <property type="molecule type" value="Genomic_DNA"/>
</dbReference>
<dbReference type="SUPFAM" id="SSF47413">
    <property type="entry name" value="lambda repressor-like DNA-binding domains"/>
    <property type="match status" value="1"/>
</dbReference>
<name>A0ABW3ZZZ7_9BACI</name>
<dbReference type="PROSITE" id="PS00356">
    <property type="entry name" value="HTH_LACI_1"/>
    <property type="match status" value="1"/>
</dbReference>
<evidence type="ECO:0000256" key="3">
    <source>
        <dbReference type="ARBA" id="ARBA00023125"/>
    </source>
</evidence>